<accession>A0ABT7CT37</accession>
<evidence type="ECO:0000313" key="2">
    <source>
        <dbReference type="Proteomes" id="UP001228581"/>
    </source>
</evidence>
<evidence type="ECO:0000313" key="1">
    <source>
        <dbReference type="EMBL" id="MDJ1496933.1"/>
    </source>
</evidence>
<organism evidence="1 2">
    <name type="scientific">Xanthocytophaga flava</name>
    <dbReference type="NCBI Taxonomy" id="3048013"/>
    <lineage>
        <taxon>Bacteria</taxon>
        <taxon>Pseudomonadati</taxon>
        <taxon>Bacteroidota</taxon>
        <taxon>Cytophagia</taxon>
        <taxon>Cytophagales</taxon>
        <taxon>Rhodocytophagaceae</taxon>
        <taxon>Xanthocytophaga</taxon>
    </lineage>
</organism>
<reference evidence="1 2" key="1">
    <citation type="submission" date="2023-05" db="EMBL/GenBank/DDBJ databases">
        <authorList>
            <person name="Zhang X."/>
        </authorList>
    </citation>
    <scope>NUCLEOTIDE SEQUENCE [LARGE SCALE GENOMIC DNA]</scope>
    <source>
        <strain evidence="1 2">DM2B3-1</strain>
    </source>
</reference>
<protein>
    <submittedName>
        <fullName evidence="1">Uncharacterized protein</fullName>
    </submittedName>
</protein>
<dbReference type="RefSeq" id="WP_314002088.1">
    <property type="nucleotide sequence ID" value="NZ_JASJOT010000027.1"/>
</dbReference>
<gene>
    <name evidence="1" type="ORF">QNI19_28615</name>
</gene>
<sequence length="444" mass="51227">MYTSYIGKKFIKIYNEKEQTSLTAGEFFEQFFFPLFFEDDSHLLHVGNSPFFQKPKDEDVIKRGGKALAQLNNLQENIRNDEPNMAIYVGFAAKDLQGTTSGQLTSINFQIDEEEMYASWIGEALAIGVSGGFVMLIDDNQIITALFEGWQFYRDYLKQTPNVKDKQIETWNGQWLCHRLGKKYNLEDPSEGFQIDTTEVQGRVAIPTKEWSKVVFALAKKYPSRVITAYCYNLSQTNTTLGFINLYLPEVSEMYHLRDKLFLNEKNTILNDGQIQKLETFYNFRSACKLGTIGLKALEPDKLRTYMPRGTADYAQGKDFKFSNEQSYLDYQIYKLWILAMLNKTELLQLASNVAQALITYEKQDNQANRGKTTERQEAKEVKEAKNIREFIEGLTNILAKTSGNTDTFKIVVEQVLKMPSDNFPLFATLIRFEYQYQIQKGNN</sequence>
<keyword evidence="2" id="KW-1185">Reference proteome</keyword>
<dbReference type="Proteomes" id="UP001228581">
    <property type="component" value="Unassembled WGS sequence"/>
</dbReference>
<name>A0ABT7CT37_9BACT</name>
<comment type="caution">
    <text evidence="1">The sequence shown here is derived from an EMBL/GenBank/DDBJ whole genome shotgun (WGS) entry which is preliminary data.</text>
</comment>
<dbReference type="EMBL" id="JASJOT010000027">
    <property type="protein sequence ID" value="MDJ1496933.1"/>
    <property type="molecule type" value="Genomic_DNA"/>
</dbReference>
<proteinExistence type="predicted"/>